<dbReference type="EMBL" id="GBXM01025864">
    <property type="protein sequence ID" value="JAH82713.1"/>
    <property type="molecule type" value="Transcribed_RNA"/>
</dbReference>
<reference evidence="1" key="2">
    <citation type="journal article" date="2015" name="Fish Shellfish Immunol.">
        <title>Early steps in the European eel (Anguilla anguilla)-Vibrio vulnificus interaction in the gills: Role of the RtxA13 toxin.</title>
        <authorList>
            <person name="Callol A."/>
            <person name="Pajuelo D."/>
            <person name="Ebbesson L."/>
            <person name="Teles M."/>
            <person name="MacKenzie S."/>
            <person name="Amaro C."/>
        </authorList>
    </citation>
    <scope>NUCLEOTIDE SEQUENCE</scope>
</reference>
<sequence>MMSLDVMKQSKSIQEKSP</sequence>
<reference evidence="1" key="1">
    <citation type="submission" date="2014-11" db="EMBL/GenBank/DDBJ databases">
        <authorList>
            <person name="Amaro Gonzalez C."/>
        </authorList>
    </citation>
    <scope>NUCLEOTIDE SEQUENCE</scope>
</reference>
<proteinExistence type="predicted"/>
<name>A0A0E9VZP4_ANGAN</name>
<dbReference type="AlphaFoldDB" id="A0A0E9VZP4"/>
<evidence type="ECO:0000313" key="1">
    <source>
        <dbReference type="EMBL" id="JAH82713.1"/>
    </source>
</evidence>
<accession>A0A0E9VZP4</accession>
<protein>
    <submittedName>
        <fullName evidence="1">Uncharacterized protein</fullName>
    </submittedName>
</protein>
<organism evidence="1">
    <name type="scientific">Anguilla anguilla</name>
    <name type="common">European freshwater eel</name>
    <name type="synonym">Muraena anguilla</name>
    <dbReference type="NCBI Taxonomy" id="7936"/>
    <lineage>
        <taxon>Eukaryota</taxon>
        <taxon>Metazoa</taxon>
        <taxon>Chordata</taxon>
        <taxon>Craniata</taxon>
        <taxon>Vertebrata</taxon>
        <taxon>Euteleostomi</taxon>
        <taxon>Actinopterygii</taxon>
        <taxon>Neopterygii</taxon>
        <taxon>Teleostei</taxon>
        <taxon>Anguilliformes</taxon>
        <taxon>Anguillidae</taxon>
        <taxon>Anguilla</taxon>
    </lineage>
</organism>